<dbReference type="Proteomes" id="UP000304382">
    <property type="component" value="Unassembled WGS sequence"/>
</dbReference>
<gene>
    <name evidence="3" type="ORF">Harman_36840</name>
</gene>
<dbReference type="SUPFAM" id="SSF48452">
    <property type="entry name" value="TPR-like"/>
    <property type="match status" value="1"/>
</dbReference>
<dbReference type="InterPro" id="IPR019734">
    <property type="entry name" value="TPR_rpt"/>
</dbReference>
<evidence type="ECO:0000313" key="3">
    <source>
        <dbReference type="EMBL" id="GCF15749.1"/>
    </source>
</evidence>
<keyword evidence="1" id="KW-0802">TPR repeat</keyword>
<feature type="domain" description="LA2681-like HEPN" evidence="2">
    <location>
        <begin position="307"/>
        <end position="515"/>
    </location>
</feature>
<dbReference type="Pfam" id="PF18733">
    <property type="entry name" value="HEPN_LA2681"/>
    <property type="match status" value="1"/>
</dbReference>
<dbReference type="RefSeq" id="WP_137685172.1">
    <property type="nucleotide sequence ID" value="NZ_BIXZ01000010.1"/>
</dbReference>
<dbReference type="PROSITE" id="PS50005">
    <property type="entry name" value="TPR"/>
    <property type="match status" value="1"/>
</dbReference>
<organism evidence="3 4">
    <name type="scientific">Haloarcula mannanilytica</name>
    <dbReference type="NCBI Taxonomy" id="2509225"/>
    <lineage>
        <taxon>Archaea</taxon>
        <taxon>Methanobacteriati</taxon>
        <taxon>Methanobacteriota</taxon>
        <taxon>Stenosarchaea group</taxon>
        <taxon>Halobacteria</taxon>
        <taxon>Halobacteriales</taxon>
        <taxon>Haloarculaceae</taxon>
        <taxon>Haloarcula</taxon>
    </lineage>
</organism>
<dbReference type="AlphaFoldDB" id="A0A4C2EU79"/>
<feature type="repeat" description="TPR" evidence="1">
    <location>
        <begin position="143"/>
        <end position="176"/>
    </location>
</feature>
<accession>A0A4C2EU79</accession>
<evidence type="ECO:0000313" key="4">
    <source>
        <dbReference type="Proteomes" id="UP000304382"/>
    </source>
</evidence>
<reference evidence="3 4" key="1">
    <citation type="submission" date="2019-02" db="EMBL/GenBank/DDBJ databases">
        <title>Haloarcula mannanilyticum sp. nov., a mannan degrading haloarchaeon isolated from commercial salt.</title>
        <authorList>
            <person name="Enomoto S."/>
            <person name="Shimane Y."/>
            <person name="Kamekura M."/>
            <person name="Ito T."/>
            <person name="Moriya O."/>
            <person name="Ihara K."/>
            <person name="Takahashi-Ando N."/>
            <person name="Fukushima Y."/>
            <person name="Yoshida Y."/>
            <person name="Usama R."/>
            <person name="Takai K."/>
            <person name="Minegishi H."/>
        </authorList>
    </citation>
    <scope>NUCLEOTIDE SEQUENCE [LARGE SCALE GENOMIC DNA]</scope>
    <source>
        <strain evidence="3 4">MD130-1</strain>
    </source>
</reference>
<name>A0A4C2EU79_9EURY</name>
<dbReference type="EMBL" id="BIXZ01000010">
    <property type="protein sequence ID" value="GCF15749.1"/>
    <property type="molecule type" value="Genomic_DNA"/>
</dbReference>
<evidence type="ECO:0000259" key="2">
    <source>
        <dbReference type="Pfam" id="PF18733"/>
    </source>
</evidence>
<evidence type="ECO:0000256" key="1">
    <source>
        <dbReference type="PROSITE-ProRule" id="PRU00339"/>
    </source>
</evidence>
<protein>
    <recommendedName>
        <fullName evidence="2">LA2681-like HEPN domain-containing protein</fullName>
    </recommendedName>
</protein>
<proteinExistence type="predicted"/>
<keyword evidence="4" id="KW-1185">Reference proteome</keyword>
<dbReference type="InterPro" id="IPR011990">
    <property type="entry name" value="TPR-like_helical_dom_sf"/>
</dbReference>
<sequence length="539" mass="62565">MEAEQTSRLTALEVRSLQDLLPEYREEVIDRLKMVESVENLSSRNQLRVIGWLVDHGADIDSRIAISAGIDLAKDLDPSSLDAELRGMLNYRLGTAYSNRMSLEADRGDEWLWENTDREHAIRHYRLAIQEDTVDELSPLEQWRSFTNLGNLYSTIGRFVEAFDFWNEALIRQPYFFPARGQRGIGFYTYGRHDYDEGHRAVLLKKAYDEIEKAKMDRLVGLSPEKTLQQFDRYQTRITAEFKSSPPSDEILDFEESDLGDSDEERAYRRWGLRHRLFLNTLNDVTDEPIAAQDTLHLGQLLDARTERIVTCLGLWNHLVEEYVTARYLLYQGSHPDGPHFADKEVSLTNTLDYPVHSVYGEQLKIALRTAYSLFDKIAQFINYYFECGRDTEDVSFTDIWFQNRHGSTLQEKFSGRANLPLRGLYWLSKDLRDDSLRIENSLDLAGRELTELRNGVEHRYVKLTGWETTERPAGHFTDELATKMSRDEFETKAVTMLRKTRAALIYLAFAVNLEEERKPSRELPAMPLEFGALRNTLQ</sequence>
<comment type="caution">
    <text evidence="3">The sequence shown here is derived from an EMBL/GenBank/DDBJ whole genome shotgun (WGS) entry which is preliminary data.</text>
</comment>
<dbReference type="Gene3D" id="1.25.40.10">
    <property type="entry name" value="Tetratricopeptide repeat domain"/>
    <property type="match status" value="1"/>
</dbReference>
<dbReference type="InterPro" id="IPR040826">
    <property type="entry name" value="HEPN_LA2681"/>
</dbReference>
<dbReference type="OrthoDB" id="226286at2157"/>